<feature type="signal peptide" evidence="1">
    <location>
        <begin position="1"/>
        <end position="27"/>
    </location>
</feature>
<sequence>MAKKILVGLLLAAAVTGTGGGIGGASAAPTSVQREGGPCYKHEFGKDSADGKLYCSAEGDGIWRSYAVTRAPKVHIGTSCPTLGARAMVYQTDGIATCRQSNSAGLRWQW</sequence>
<gene>
    <name evidence="2" type="ORF">SAMN04488548_1343404</name>
</gene>
<feature type="chain" id="PRO_5010270866" description="Ig-like domain-containing protein" evidence="1">
    <location>
        <begin position="28"/>
        <end position="110"/>
    </location>
</feature>
<organism evidence="2 3">
    <name type="scientific">Gordonia westfalica</name>
    <dbReference type="NCBI Taxonomy" id="158898"/>
    <lineage>
        <taxon>Bacteria</taxon>
        <taxon>Bacillati</taxon>
        <taxon>Actinomycetota</taxon>
        <taxon>Actinomycetes</taxon>
        <taxon>Mycobacteriales</taxon>
        <taxon>Gordoniaceae</taxon>
        <taxon>Gordonia</taxon>
    </lineage>
</organism>
<evidence type="ECO:0000256" key="1">
    <source>
        <dbReference type="SAM" id="SignalP"/>
    </source>
</evidence>
<proteinExistence type="predicted"/>
<dbReference type="STRING" id="158898.SAMN04488548_1343404"/>
<evidence type="ECO:0000313" key="2">
    <source>
        <dbReference type="EMBL" id="SDU69586.1"/>
    </source>
</evidence>
<evidence type="ECO:0008006" key="4">
    <source>
        <dbReference type="Google" id="ProtNLM"/>
    </source>
</evidence>
<dbReference type="Proteomes" id="UP000183180">
    <property type="component" value="Unassembled WGS sequence"/>
</dbReference>
<keyword evidence="1" id="KW-0732">Signal</keyword>
<dbReference type="AlphaFoldDB" id="A0A1H2KMK2"/>
<evidence type="ECO:0000313" key="3">
    <source>
        <dbReference type="Proteomes" id="UP000183180"/>
    </source>
</evidence>
<dbReference type="RefSeq" id="WP_074852045.1">
    <property type="nucleotide sequence ID" value="NZ_FNLM01000034.1"/>
</dbReference>
<name>A0A1H2KMK2_9ACTN</name>
<accession>A0A1H2KMK2</accession>
<protein>
    <recommendedName>
        <fullName evidence="4">Ig-like domain-containing protein</fullName>
    </recommendedName>
</protein>
<dbReference type="EMBL" id="FNLM01000034">
    <property type="protein sequence ID" value="SDU69586.1"/>
    <property type="molecule type" value="Genomic_DNA"/>
</dbReference>
<reference evidence="2 3" key="1">
    <citation type="submission" date="2016-10" db="EMBL/GenBank/DDBJ databases">
        <authorList>
            <person name="de Groot N.N."/>
        </authorList>
    </citation>
    <scope>NUCLEOTIDE SEQUENCE [LARGE SCALE GENOMIC DNA]</scope>
    <source>
        <strain evidence="2 3">DSM 44215</strain>
    </source>
</reference>
<dbReference type="OrthoDB" id="4377377at2"/>